<feature type="region of interest" description="Disordered" evidence="1">
    <location>
        <begin position="1"/>
        <end position="20"/>
    </location>
</feature>
<gene>
    <name evidence="3" type="ORF">B9Z19DRAFT_1100057</name>
</gene>
<dbReference type="PANTHER" id="PTHR33840:SF2">
    <property type="entry name" value="TLE1 PHOSPHOLIPASE DOMAIN-CONTAINING PROTEIN"/>
    <property type="match status" value="1"/>
</dbReference>
<keyword evidence="4" id="KW-1185">Reference proteome</keyword>
<sequence length="560" mass="62298">MSTARPGNTGTYHPEHGTPHTHKRKKLILCFDGTGNKFKGNDGDTNILKIFRMLDRSGSDHTSFDQHVVGGYKFLMRFYAPGDDIYMFGFSRGAYTARFLAEMLDHVGLVSQGNEEMRRDGEGWGARKQDMYNYMRAFRETFARPRSGFPYTARSTARVIRHAVGIDERRAKFRQDLVEKVDMQEMARHRTFKAERLVKSALGHRPASKSKPNKNDGKSGHPYQNGNSANAGPIPQRFSGSREALSITTNGGDSGSLMSLNIHVETDSEDEDEKAEQDIEEVWFPGAHGDIGGGWDLPDGEEPLSHGPLVWMVREARKAGVVFDKLRMKQMNVWLDEFETDELDPKAPETPISPVVGDDRIPAIEVSGSPSRDSPIQSLQQQQQRSANLTPTPTNGTHPGSHTPAHASTSAPTSTRATDPETYLLNSYTRGRIHDCLCYPSGGLSMSGTLGWKLMEYLPFRRMDLQPDGSWKPIIWPLPCGEVRDIPDTVRIHNSVIRRMKADPKYRPGNLIVGGGGRGVRRAPKSAGIGEWEVLREEGSLVGEVFVKRVAVEKGLVEKS</sequence>
<evidence type="ECO:0000313" key="3">
    <source>
        <dbReference type="EMBL" id="PUU80901.1"/>
    </source>
</evidence>
<organism evidence="3 4">
    <name type="scientific">Tuber borchii</name>
    <name type="common">White truffle</name>
    <dbReference type="NCBI Taxonomy" id="42251"/>
    <lineage>
        <taxon>Eukaryota</taxon>
        <taxon>Fungi</taxon>
        <taxon>Dikarya</taxon>
        <taxon>Ascomycota</taxon>
        <taxon>Pezizomycotina</taxon>
        <taxon>Pezizomycetes</taxon>
        <taxon>Pezizales</taxon>
        <taxon>Tuberaceae</taxon>
        <taxon>Tuber</taxon>
    </lineage>
</organism>
<dbReference type="EMBL" id="NESQ01000054">
    <property type="protein sequence ID" value="PUU80901.1"/>
    <property type="molecule type" value="Genomic_DNA"/>
</dbReference>
<feature type="region of interest" description="Disordered" evidence="1">
    <location>
        <begin position="343"/>
        <end position="420"/>
    </location>
</feature>
<dbReference type="Proteomes" id="UP000244722">
    <property type="component" value="Unassembled WGS sequence"/>
</dbReference>
<proteinExistence type="predicted"/>
<feature type="domain" description="T6SS Phospholipase effector Tle1-like catalytic" evidence="2">
    <location>
        <begin position="62"/>
        <end position="119"/>
    </location>
</feature>
<reference evidence="3 4" key="1">
    <citation type="submission" date="2017-04" db="EMBL/GenBank/DDBJ databases">
        <title>Draft genome sequence of Tuber borchii Vittad., a whitish edible truffle.</title>
        <authorList>
            <consortium name="DOE Joint Genome Institute"/>
            <person name="Murat C."/>
            <person name="Kuo A."/>
            <person name="Barry K.W."/>
            <person name="Clum A."/>
            <person name="Dockter R.B."/>
            <person name="Fauchery L."/>
            <person name="Iotti M."/>
            <person name="Kohler A."/>
            <person name="Labutti K."/>
            <person name="Lindquist E.A."/>
            <person name="Lipzen A."/>
            <person name="Ohm R.A."/>
            <person name="Wang M."/>
            <person name="Grigoriev I.V."/>
            <person name="Zambonelli A."/>
            <person name="Martin F.M."/>
        </authorList>
    </citation>
    <scope>NUCLEOTIDE SEQUENCE [LARGE SCALE GENOMIC DNA]</scope>
    <source>
        <strain evidence="3 4">Tbo3840</strain>
    </source>
</reference>
<protein>
    <recommendedName>
        <fullName evidence="2">T6SS Phospholipase effector Tle1-like catalytic domain-containing protein</fullName>
    </recommendedName>
</protein>
<comment type="caution">
    <text evidence="3">The sequence shown here is derived from an EMBL/GenBank/DDBJ whole genome shotgun (WGS) entry which is preliminary data.</text>
</comment>
<dbReference type="OrthoDB" id="3162439at2759"/>
<evidence type="ECO:0000259" key="2">
    <source>
        <dbReference type="Pfam" id="PF09994"/>
    </source>
</evidence>
<feature type="region of interest" description="Disordered" evidence="1">
    <location>
        <begin position="198"/>
        <end position="238"/>
    </location>
</feature>
<dbReference type="STRING" id="42251.A0A2T6ZZJ8"/>
<dbReference type="AlphaFoldDB" id="A0A2T6ZZJ8"/>
<dbReference type="Pfam" id="PF09994">
    <property type="entry name" value="T6SS_Tle1-like_cat"/>
    <property type="match status" value="3"/>
</dbReference>
<accession>A0A2T6ZZJ8</accession>
<name>A0A2T6ZZJ8_TUBBO</name>
<evidence type="ECO:0000256" key="1">
    <source>
        <dbReference type="SAM" id="MobiDB-lite"/>
    </source>
</evidence>
<feature type="compositionally biased region" description="Polar residues" evidence="1">
    <location>
        <begin position="368"/>
        <end position="400"/>
    </location>
</feature>
<feature type="compositionally biased region" description="Low complexity" evidence="1">
    <location>
        <begin position="401"/>
        <end position="417"/>
    </location>
</feature>
<dbReference type="PANTHER" id="PTHR33840">
    <property type="match status" value="1"/>
</dbReference>
<dbReference type="InterPro" id="IPR018712">
    <property type="entry name" value="Tle1-like_cat"/>
</dbReference>
<feature type="domain" description="T6SS Phospholipase effector Tle1-like catalytic" evidence="2">
    <location>
        <begin position="25"/>
        <end position="61"/>
    </location>
</feature>
<feature type="compositionally biased region" description="Polar residues" evidence="1">
    <location>
        <begin position="1"/>
        <end position="11"/>
    </location>
</feature>
<feature type="domain" description="T6SS Phospholipase effector Tle1-like catalytic" evidence="2">
    <location>
        <begin position="146"/>
        <end position="315"/>
    </location>
</feature>
<evidence type="ECO:0000313" key="4">
    <source>
        <dbReference type="Proteomes" id="UP000244722"/>
    </source>
</evidence>